<evidence type="ECO:0000313" key="1">
    <source>
        <dbReference type="EMBL" id="KAF3575899.1"/>
    </source>
</evidence>
<reference evidence="1 2" key="1">
    <citation type="journal article" date="2020" name="BMC Genomics">
        <title>Intraspecific diversification of the crop wild relative Brassica cretica Lam. using demographic model selection.</title>
        <authorList>
            <person name="Kioukis A."/>
            <person name="Michalopoulou V.A."/>
            <person name="Briers L."/>
            <person name="Pirintsos S."/>
            <person name="Studholme D.J."/>
            <person name="Pavlidis P."/>
            <person name="Sarris P.F."/>
        </authorList>
    </citation>
    <scope>NUCLEOTIDE SEQUENCE [LARGE SCALE GENOMIC DNA]</scope>
    <source>
        <strain evidence="2">cv. PFS-1207/04</strain>
    </source>
</reference>
<accession>A0ABQ7DCR1</accession>
<name>A0ABQ7DCR1_BRACR</name>
<proteinExistence type="predicted"/>
<protein>
    <recommendedName>
        <fullName evidence="3">Cathepsin propeptide inhibitor domain-containing protein</fullName>
    </recommendedName>
</protein>
<dbReference type="Proteomes" id="UP000266723">
    <property type="component" value="Unassembled WGS sequence"/>
</dbReference>
<comment type="caution">
    <text evidence="1">The sequence shown here is derived from an EMBL/GenBank/DDBJ whole genome shotgun (WGS) entry which is preliminary data.</text>
</comment>
<evidence type="ECO:0000313" key="2">
    <source>
        <dbReference type="Proteomes" id="UP000266723"/>
    </source>
</evidence>
<keyword evidence="2" id="KW-1185">Reference proteome</keyword>
<sequence length="258" mass="29315">MLFFRNSINDFMDVVNDFEEKKMKKVVQHARALEGIAIYHGRELTEEQAENNTNEKVDGSDQSKYDKYSQFFGSFFEGKQHGRELTEEAQADGKFNNFYEEFAKYMPYLGDKAHKRKLLEDQAGTNTGAQGSGEFKGSFEYFFNFIGSQKFQRDSAGKMKVAGKMDSGKQHGRELTEAQADGKFNNLYEEFAKYMPYLGDKAHKRKLLEDQAGVNAGAQGSGEFKGSFEYFFNFIGSQKFQRDSAGKMKVAGKMDSGH</sequence>
<dbReference type="EMBL" id="QGKV02000649">
    <property type="protein sequence ID" value="KAF3575899.1"/>
    <property type="molecule type" value="Genomic_DNA"/>
</dbReference>
<organism evidence="1 2">
    <name type="scientific">Brassica cretica</name>
    <name type="common">Mustard</name>
    <dbReference type="NCBI Taxonomy" id="69181"/>
    <lineage>
        <taxon>Eukaryota</taxon>
        <taxon>Viridiplantae</taxon>
        <taxon>Streptophyta</taxon>
        <taxon>Embryophyta</taxon>
        <taxon>Tracheophyta</taxon>
        <taxon>Spermatophyta</taxon>
        <taxon>Magnoliopsida</taxon>
        <taxon>eudicotyledons</taxon>
        <taxon>Gunneridae</taxon>
        <taxon>Pentapetalae</taxon>
        <taxon>rosids</taxon>
        <taxon>malvids</taxon>
        <taxon>Brassicales</taxon>
        <taxon>Brassicaceae</taxon>
        <taxon>Brassiceae</taxon>
        <taxon>Brassica</taxon>
    </lineage>
</organism>
<gene>
    <name evidence="1" type="ORF">DY000_02033763</name>
</gene>
<evidence type="ECO:0008006" key="3">
    <source>
        <dbReference type="Google" id="ProtNLM"/>
    </source>
</evidence>